<dbReference type="Gene3D" id="2.40.100.10">
    <property type="entry name" value="Cyclophilin-like"/>
    <property type="match status" value="1"/>
</dbReference>
<gene>
    <name evidence="3" type="ORF">R1flu_018014</name>
</gene>
<comment type="catalytic activity">
    <reaction evidence="1">
        <text>[protein]-peptidylproline (omega=180) = [protein]-peptidylproline (omega=0)</text>
        <dbReference type="Rhea" id="RHEA:16237"/>
        <dbReference type="Rhea" id="RHEA-COMP:10747"/>
        <dbReference type="Rhea" id="RHEA-COMP:10748"/>
        <dbReference type="ChEBI" id="CHEBI:83833"/>
        <dbReference type="ChEBI" id="CHEBI:83834"/>
        <dbReference type="EC" id="5.2.1.8"/>
    </reaction>
</comment>
<dbReference type="PANTHER" id="PTHR47511">
    <property type="entry name" value="PEPTIDYL-PROLYL CIS-TRANS ISOMERASE CYP23"/>
    <property type="match status" value="1"/>
</dbReference>
<keyword evidence="1" id="KW-0697">Rotamase</keyword>
<sequence length="234" mass="26141">MAVRLSHILRGLPLLMLLGFLHQALAIDQARLGSIRVVFQLRYGDIEFGFYPEVAPKTVAHILKLVQLGAYNSNHFFRVDRGFVAQVADVVGGRAAPLNRKQREEGVKTIPGEFSKVRHVRGILSMGRYDDPDSAGSSFSMLLGNAPHLDGQYAVFGKVTKGYDTLAKLEELPTRKEGIFVMPLERISILSSYYYDLADRIGGSTCEDELAALRRRYAQATDLIDKQRKRFLPG</sequence>
<evidence type="ECO:0000259" key="2">
    <source>
        <dbReference type="PROSITE" id="PS50072"/>
    </source>
</evidence>
<comment type="similarity">
    <text evidence="1">Belongs to the cyclophilin-type PPIase family.</text>
</comment>
<dbReference type="Proteomes" id="UP001605036">
    <property type="component" value="Unassembled WGS sequence"/>
</dbReference>
<reference evidence="3 4" key="1">
    <citation type="submission" date="2024-09" db="EMBL/GenBank/DDBJ databases">
        <title>Chromosome-scale assembly of Riccia fluitans.</title>
        <authorList>
            <person name="Paukszto L."/>
            <person name="Sawicki J."/>
            <person name="Karawczyk K."/>
            <person name="Piernik-Szablinska J."/>
            <person name="Szczecinska M."/>
            <person name="Mazdziarz M."/>
        </authorList>
    </citation>
    <scope>NUCLEOTIDE SEQUENCE [LARGE SCALE GENOMIC DNA]</scope>
    <source>
        <strain evidence="3">Rf_01</strain>
        <tissue evidence="3">Aerial parts of the thallus</tissue>
    </source>
</reference>
<keyword evidence="1" id="KW-0732">Signal</keyword>
<dbReference type="InterPro" id="IPR044233">
    <property type="entry name" value="CYP23-like"/>
</dbReference>
<dbReference type="InterPro" id="IPR002130">
    <property type="entry name" value="Cyclophilin-type_PPIase_dom"/>
</dbReference>
<proteinExistence type="inferred from homology"/>
<dbReference type="PRINTS" id="PR00153">
    <property type="entry name" value="CSAPPISMRASE"/>
</dbReference>
<dbReference type="SUPFAM" id="SSF50891">
    <property type="entry name" value="Cyclophilin-like"/>
    <property type="match status" value="1"/>
</dbReference>
<dbReference type="CDD" id="cd00317">
    <property type="entry name" value="cyclophilin"/>
    <property type="match status" value="1"/>
</dbReference>
<keyword evidence="4" id="KW-1185">Reference proteome</keyword>
<dbReference type="GO" id="GO:0003755">
    <property type="term" value="F:peptidyl-prolyl cis-trans isomerase activity"/>
    <property type="evidence" value="ECO:0007669"/>
    <property type="project" value="UniProtKB-UniRule"/>
</dbReference>
<dbReference type="EMBL" id="JBHFFA010000001">
    <property type="protein sequence ID" value="KAL2649886.1"/>
    <property type="molecule type" value="Genomic_DNA"/>
</dbReference>
<comment type="function">
    <text evidence="1">PPIases accelerate the folding of proteins. It catalyzes the cis-trans isomerization of proline imidic peptide bonds in oligopeptides.</text>
</comment>
<feature type="chain" id="PRO_5044530472" description="Peptidyl-prolyl cis-trans isomerase" evidence="1">
    <location>
        <begin position="27"/>
        <end position="234"/>
    </location>
</feature>
<dbReference type="Pfam" id="PF00160">
    <property type="entry name" value="Pro_isomerase"/>
    <property type="match status" value="1"/>
</dbReference>
<feature type="domain" description="PPIase cyclophilin-type" evidence="2">
    <location>
        <begin position="44"/>
        <end position="194"/>
    </location>
</feature>
<organism evidence="3 4">
    <name type="scientific">Riccia fluitans</name>
    <dbReference type="NCBI Taxonomy" id="41844"/>
    <lineage>
        <taxon>Eukaryota</taxon>
        <taxon>Viridiplantae</taxon>
        <taxon>Streptophyta</taxon>
        <taxon>Embryophyta</taxon>
        <taxon>Marchantiophyta</taxon>
        <taxon>Marchantiopsida</taxon>
        <taxon>Marchantiidae</taxon>
        <taxon>Marchantiales</taxon>
        <taxon>Ricciaceae</taxon>
        <taxon>Riccia</taxon>
    </lineage>
</organism>
<keyword evidence="1" id="KW-0413">Isomerase</keyword>
<evidence type="ECO:0000313" key="3">
    <source>
        <dbReference type="EMBL" id="KAL2649886.1"/>
    </source>
</evidence>
<dbReference type="AlphaFoldDB" id="A0ABD1ZG05"/>
<feature type="signal peptide" evidence="1">
    <location>
        <begin position="1"/>
        <end position="26"/>
    </location>
</feature>
<accession>A0ABD1ZG05</accession>
<name>A0ABD1ZG05_9MARC</name>
<dbReference type="PROSITE" id="PS50072">
    <property type="entry name" value="CSA_PPIASE_2"/>
    <property type="match status" value="1"/>
</dbReference>
<evidence type="ECO:0000313" key="4">
    <source>
        <dbReference type="Proteomes" id="UP001605036"/>
    </source>
</evidence>
<dbReference type="EC" id="5.2.1.8" evidence="1"/>
<dbReference type="PANTHER" id="PTHR47511:SF1">
    <property type="entry name" value="PEPTIDYL-PROLYL CIS-TRANS ISOMERASE CYP23"/>
    <property type="match status" value="1"/>
</dbReference>
<protein>
    <recommendedName>
        <fullName evidence="1">Peptidyl-prolyl cis-trans isomerase</fullName>
        <shortName evidence="1">PPIase</shortName>
        <ecNumber evidence="1">5.2.1.8</ecNumber>
    </recommendedName>
</protein>
<dbReference type="InterPro" id="IPR029000">
    <property type="entry name" value="Cyclophilin-like_dom_sf"/>
</dbReference>
<evidence type="ECO:0000256" key="1">
    <source>
        <dbReference type="RuleBase" id="RU363019"/>
    </source>
</evidence>
<comment type="caution">
    <text evidence="3">The sequence shown here is derived from an EMBL/GenBank/DDBJ whole genome shotgun (WGS) entry which is preliminary data.</text>
</comment>